<sequence length="185" mass="20371">MQSLANHFLIAMPSLQDPMFKRSVTYICEHNEEGAMGLIVNHPIDVTVGELLDQIEIDNDKDSSAADQTVFAGGPVHTDRGFVLHTPKIGYASSKELSSDIMITTSKDVLASLTFHDSPDAFIITLGYSGWEKGQLEKEIMENSWLIIQADPEIIFSTPPEKRWEKAVSMLGIDIAQLSNQAGHA</sequence>
<organism evidence="3 4">
    <name type="scientific">Pseudoalteromonas luteoviolacea</name>
    <dbReference type="NCBI Taxonomy" id="43657"/>
    <lineage>
        <taxon>Bacteria</taxon>
        <taxon>Pseudomonadati</taxon>
        <taxon>Pseudomonadota</taxon>
        <taxon>Gammaproteobacteria</taxon>
        <taxon>Alteromonadales</taxon>
        <taxon>Pseudoalteromonadaceae</taxon>
        <taxon>Pseudoalteromonas</taxon>
    </lineage>
</organism>
<reference evidence="3 4" key="1">
    <citation type="submission" date="2014-12" db="EMBL/GenBank/DDBJ databases">
        <title>Draft Genome Sequence of Pseudoalteromonas luteoviolacea HI1.</title>
        <authorList>
            <person name="Asahina A.Y."/>
            <person name="Hadfield M.G."/>
        </authorList>
    </citation>
    <scope>NUCLEOTIDE SEQUENCE [LARGE SCALE GENOMIC DNA]</scope>
    <source>
        <strain evidence="3 4">HI1</strain>
    </source>
</reference>
<dbReference type="EMBL" id="JWIC01000010">
    <property type="protein sequence ID" value="KID54867.1"/>
    <property type="molecule type" value="Genomic_DNA"/>
</dbReference>
<protein>
    <recommendedName>
        <fullName evidence="2">UPF0301 protein JF50_23720</fullName>
    </recommendedName>
</protein>
<evidence type="ECO:0000256" key="2">
    <source>
        <dbReference type="HAMAP-Rule" id="MF_00758"/>
    </source>
</evidence>
<dbReference type="PANTHER" id="PTHR30327">
    <property type="entry name" value="UNCHARACTERIZED PROTEIN YQGE"/>
    <property type="match status" value="1"/>
</dbReference>
<dbReference type="OrthoDB" id="9807486at2"/>
<gene>
    <name evidence="3" type="ORF">JF50_23720</name>
</gene>
<evidence type="ECO:0000256" key="1">
    <source>
        <dbReference type="ARBA" id="ARBA00009600"/>
    </source>
</evidence>
<dbReference type="RefSeq" id="WP_039611762.1">
    <property type="nucleotide sequence ID" value="NZ_JWIC01000010.1"/>
</dbReference>
<evidence type="ECO:0000313" key="3">
    <source>
        <dbReference type="EMBL" id="KID54867.1"/>
    </source>
</evidence>
<name>A0A0C1QI70_9GAMM</name>
<dbReference type="Gene3D" id="3.40.1740.10">
    <property type="entry name" value="VC0467-like"/>
    <property type="match status" value="1"/>
</dbReference>
<comment type="similarity">
    <text evidence="1 2">Belongs to the UPF0301 (AlgH) family.</text>
</comment>
<dbReference type="AlphaFoldDB" id="A0A0C1QI70"/>
<evidence type="ECO:0000313" key="4">
    <source>
        <dbReference type="Proteomes" id="UP000031327"/>
    </source>
</evidence>
<dbReference type="Pfam" id="PF02622">
    <property type="entry name" value="DUF179"/>
    <property type="match status" value="1"/>
</dbReference>
<proteinExistence type="inferred from homology"/>
<dbReference type="SUPFAM" id="SSF143456">
    <property type="entry name" value="VC0467-like"/>
    <property type="match status" value="1"/>
</dbReference>
<comment type="caution">
    <text evidence="3">The sequence shown here is derived from an EMBL/GenBank/DDBJ whole genome shotgun (WGS) entry which is preliminary data.</text>
</comment>
<dbReference type="Proteomes" id="UP000031327">
    <property type="component" value="Unassembled WGS sequence"/>
</dbReference>
<dbReference type="HAMAP" id="MF_00758">
    <property type="entry name" value="UPF0301"/>
    <property type="match status" value="1"/>
</dbReference>
<accession>A0A0C1QI70</accession>
<dbReference type="GO" id="GO:0005829">
    <property type="term" value="C:cytosol"/>
    <property type="evidence" value="ECO:0007669"/>
    <property type="project" value="TreeGrafter"/>
</dbReference>
<dbReference type="InterPro" id="IPR003774">
    <property type="entry name" value="AlgH-like"/>
</dbReference>
<dbReference type="NCBIfam" id="NF001266">
    <property type="entry name" value="PRK00228.1-1"/>
    <property type="match status" value="1"/>
</dbReference>
<dbReference type="PANTHER" id="PTHR30327:SF1">
    <property type="entry name" value="UPF0301 PROTEIN YQGE"/>
    <property type="match status" value="1"/>
</dbReference>